<dbReference type="AlphaFoldDB" id="A0A511YQK2"/>
<accession>A0A511YQK2</accession>
<dbReference type="OrthoDB" id="1262959at2"/>
<gene>
    <name evidence="1" type="ORF">CHA01nite_32170</name>
</gene>
<evidence type="ECO:0000313" key="1">
    <source>
        <dbReference type="EMBL" id="GEN77477.1"/>
    </source>
</evidence>
<evidence type="ECO:0000313" key="2">
    <source>
        <dbReference type="Proteomes" id="UP000321863"/>
    </source>
</evidence>
<protein>
    <submittedName>
        <fullName evidence="1">Uncharacterized protein</fullName>
    </submittedName>
</protein>
<name>A0A511YQK2_9FLAO</name>
<dbReference type="Proteomes" id="UP000321863">
    <property type="component" value="Unassembled WGS sequence"/>
</dbReference>
<dbReference type="EMBL" id="BJYJ01000024">
    <property type="protein sequence ID" value="GEN77477.1"/>
    <property type="molecule type" value="Genomic_DNA"/>
</dbReference>
<organism evidence="1 2">
    <name type="scientific">Chryseobacterium hagamense</name>
    <dbReference type="NCBI Taxonomy" id="395935"/>
    <lineage>
        <taxon>Bacteria</taxon>
        <taxon>Pseudomonadati</taxon>
        <taxon>Bacteroidota</taxon>
        <taxon>Flavobacteriia</taxon>
        <taxon>Flavobacteriales</taxon>
        <taxon>Weeksellaceae</taxon>
        <taxon>Chryseobacterium group</taxon>
        <taxon>Chryseobacterium</taxon>
    </lineage>
</organism>
<comment type="caution">
    <text evidence="1">The sequence shown here is derived from an EMBL/GenBank/DDBJ whole genome shotgun (WGS) entry which is preliminary data.</text>
</comment>
<reference evidence="1 2" key="1">
    <citation type="submission" date="2019-07" db="EMBL/GenBank/DDBJ databases">
        <title>Whole genome shotgun sequence of Chryseobacterium hagamense NBRC 105253.</title>
        <authorList>
            <person name="Hosoyama A."/>
            <person name="Uohara A."/>
            <person name="Ohji S."/>
            <person name="Ichikawa N."/>
        </authorList>
    </citation>
    <scope>NUCLEOTIDE SEQUENCE [LARGE SCALE GENOMIC DNA]</scope>
    <source>
        <strain evidence="1 2">NBRC 105253</strain>
    </source>
</reference>
<dbReference type="RefSeq" id="WP_146943291.1">
    <property type="nucleotide sequence ID" value="NZ_BJYJ01000024.1"/>
</dbReference>
<sequence>MVITTAIVTSLLLNLAQKGLEKAFETGGEKASEGAINWVKGLFYKNDEPKKALKELQDDPTNASKQEIAKGIIENSIEDNEDNLKYFEELIKYLPKTESTISNSKNVVTGNISTGGNSIVGDGNTIN</sequence>
<proteinExistence type="predicted"/>
<keyword evidence="2" id="KW-1185">Reference proteome</keyword>